<sequence length="310" mass="34457">MNEAPIGAMDEFDVFMFLKLMKVCGGDTHLGGDDFDKIGLLQNSRKIKAFFVDLLKDKQALQRLTEAAEKAKIELSSLTRTNISLPFITSTASGPKHIETALTRAKFEELFSGLLYRCKSPSVENALKDAMLRFKDIDEVILVGGSTRIPAVQEVVRKMTGKEPNLAKVSFRKKQQQSKEDGFVGATVSTCSTDTPSFFFFFFFFLGFRDGFKVAASPVKETIKTSKAKRAQLKKKARKGKRKVAKVLEDSIIPPQPTEKTLNLEASLGTRMGLRSSVNECGDRNKPSISYMRFALVMNTEVLSHSTTLS</sequence>
<evidence type="ECO:0000256" key="3">
    <source>
        <dbReference type="SAM" id="Coils"/>
    </source>
</evidence>
<dbReference type="PANTHER" id="PTHR19375">
    <property type="entry name" value="HEAT SHOCK PROTEIN 70KDA"/>
    <property type="match status" value="1"/>
</dbReference>
<dbReference type="InterPro" id="IPR013126">
    <property type="entry name" value="Hsp_70_fam"/>
</dbReference>
<dbReference type="InterPro" id="IPR018181">
    <property type="entry name" value="Heat_shock_70_CS"/>
</dbReference>
<keyword evidence="1" id="KW-0547">Nucleotide-binding</keyword>
<gene>
    <name evidence="4" type="ORF">ERUC_LOCUS36340</name>
</gene>
<evidence type="ECO:0000256" key="1">
    <source>
        <dbReference type="ARBA" id="ARBA00022741"/>
    </source>
</evidence>
<dbReference type="Gene3D" id="3.90.640.10">
    <property type="entry name" value="Actin, Chain A, domain 4"/>
    <property type="match status" value="1"/>
</dbReference>
<dbReference type="SUPFAM" id="SSF53067">
    <property type="entry name" value="Actin-like ATPase domain"/>
    <property type="match status" value="1"/>
</dbReference>
<keyword evidence="2" id="KW-0067">ATP-binding</keyword>
<evidence type="ECO:0000313" key="4">
    <source>
        <dbReference type="EMBL" id="CAH8383857.1"/>
    </source>
</evidence>
<name>A0ABC8LJK4_ERUVS</name>
<evidence type="ECO:0000256" key="2">
    <source>
        <dbReference type="ARBA" id="ARBA00022840"/>
    </source>
</evidence>
<dbReference type="Proteomes" id="UP001642260">
    <property type="component" value="Unassembled WGS sequence"/>
</dbReference>
<dbReference type="GO" id="GO:0005524">
    <property type="term" value="F:ATP binding"/>
    <property type="evidence" value="ECO:0007669"/>
    <property type="project" value="UniProtKB-KW"/>
</dbReference>
<dbReference type="PROSITE" id="PS01036">
    <property type="entry name" value="HSP70_3"/>
    <property type="match status" value="1"/>
</dbReference>
<feature type="coiled-coil region" evidence="3">
    <location>
        <begin position="54"/>
        <end position="81"/>
    </location>
</feature>
<protein>
    <submittedName>
        <fullName evidence="4">Uncharacterized protein</fullName>
    </submittedName>
</protein>
<organism evidence="4 5">
    <name type="scientific">Eruca vesicaria subsp. sativa</name>
    <name type="common">Garden rocket</name>
    <name type="synonym">Eruca sativa</name>
    <dbReference type="NCBI Taxonomy" id="29727"/>
    <lineage>
        <taxon>Eukaryota</taxon>
        <taxon>Viridiplantae</taxon>
        <taxon>Streptophyta</taxon>
        <taxon>Embryophyta</taxon>
        <taxon>Tracheophyta</taxon>
        <taxon>Spermatophyta</taxon>
        <taxon>Magnoliopsida</taxon>
        <taxon>eudicotyledons</taxon>
        <taxon>Gunneridae</taxon>
        <taxon>Pentapetalae</taxon>
        <taxon>rosids</taxon>
        <taxon>malvids</taxon>
        <taxon>Brassicales</taxon>
        <taxon>Brassicaceae</taxon>
        <taxon>Brassiceae</taxon>
        <taxon>Eruca</taxon>
    </lineage>
</organism>
<comment type="caution">
    <text evidence="4">The sequence shown here is derived from an EMBL/GenBank/DDBJ whole genome shotgun (WGS) entry which is preliminary data.</text>
</comment>
<dbReference type="AlphaFoldDB" id="A0ABC8LJK4"/>
<keyword evidence="5" id="KW-1185">Reference proteome</keyword>
<reference evidence="4 5" key="1">
    <citation type="submission" date="2022-03" db="EMBL/GenBank/DDBJ databases">
        <authorList>
            <person name="Macdonald S."/>
            <person name="Ahmed S."/>
            <person name="Newling K."/>
        </authorList>
    </citation>
    <scope>NUCLEOTIDE SEQUENCE [LARGE SCALE GENOMIC DNA]</scope>
</reference>
<accession>A0ABC8LJK4</accession>
<dbReference type="Gene3D" id="3.30.420.40">
    <property type="match status" value="1"/>
</dbReference>
<dbReference type="Pfam" id="PF00012">
    <property type="entry name" value="HSP70"/>
    <property type="match status" value="1"/>
</dbReference>
<dbReference type="InterPro" id="IPR043129">
    <property type="entry name" value="ATPase_NBD"/>
</dbReference>
<evidence type="ECO:0000313" key="5">
    <source>
        <dbReference type="Proteomes" id="UP001642260"/>
    </source>
</evidence>
<dbReference type="EMBL" id="CAKOAT010597376">
    <property type="protein sequence ID" value="CAH8383857.1"/>
    <property type="molecule type" value="Genomic_DNA"/>
</dbReference>
<dbReference type="FunFam" id="3.90.640.10:FF:000003">
    <property type="entry name" value="Molecular chaperone DnaK"/>
    <property type="match status" value="1"/>
</dbReference>
<proteinExistence type="predicted"/>
<keyword evidence="3" id="KW-0175">Coiled coil</keyword>